<dbReference type="Proteomes" id="UP000239563">
    <property type="component" value="Chromosome III"/>
</dbReference>
<name>A0A2N8UAT3_9BASI</name>
<dbReference type="PANTHER" id="PTHR10285">
    <property type="entry name" value="URIDINE KINASE"/>
    <property type="match status" value="1"/>
</dbReference>
<dbReference type="AlphaFoldDB" id="A0A2N8UAT3"/>
<dbReference type="SUPFAM" id="SSF52540">
    <property type="entry name" value="P-loop containing nucleoside triphosphate hydrolases"/>
    <property type="match status" value="1"/>
</dbReference>
<keyword evidence="1" id="KW-0418">Kinase</keyword>
<dbReference type="GO" id="GO:0016301">
    <property type="term" value="F:kinase activity"/>
    <property type="evidence" value="ECO:0007669"/>
    <property type="project" value="UniProtKB-KW"/>
</dbReference>
<evidence type="ECO:0000313" key="1">
    <source>
        <dbReference type="EMBL" id="SJX62125.1"/>
    </source>
</evidence>
<protein>
    <submittedName>
        <fullName evidence="1">Related to YFH7-putative kinase</fullName>
    </submittedName>
</protein>
<dbReference type="InterPro" id="IPR027417">
    <property type="entry name" value="P-loop_NTPase"/>
</dbReference>
<organism evidence="1 2">
    <name type="scientific">Sporisorium reilianum f. sp. reilianum</name>
    <dbReference type="NCBI Taxonomy" id="72559"/>
    <lineage>
        <taxon>Eukaryota</taxon>
        <taxon>Fungi</taxon>
        <taxon>Dikarya</taxon>
        <taxon>Basidiomycota</taxon>
        <taxon>Ustilaginomycotina</taxon>
        <taxon>Ustilaginomycetes</taxon>
        <taxon>Ustilaginales</taxon>
        <taxon>Ustilaginaceae</taxon>
        <taxon>Sporisorium</taxon>
    </lineage>
</organism>
<sequence>MQDQVDRLVGDLLGKAQGLESSKRLLVGVSGIPGSGKSSLAVKLVSALNTASHATHSTDLAICVGMDGWHYPRATLSTFPDAQKAFDRRGAEWTFDSKRFADFVTLVKNETAHVHTAPSFDHAKKDPLEDDVAVLPAHRVVVFEGLYCNCDVGEWRRAAREFDARLVFEVPKDEARRRLVARHVKTGVAKDQEEAIWRADNNDLPNGDWLMSHLLEPYTVVRSIDDPTWR</sequence>
<accession>A0A2N8UAT3</accession>
<dbReference type="EMBL" id="LT795056">
    <property type="protein sequence ID" value="SJX62125.1"/>
    <property type="molecule type" value="Genomic_DNA"/>
</dbReference>
<dbReference type="Gene3D" id="3.40.50.300">
    <property type="entry name" value="P-loop containing nucleotide triphosphate hydrolases"/>
    <property type="match status" value="1"/>
</dbReference>
<reference evidence="1 2" key="1">
    <citation type="submission" date="2017-02" db="EMBL/GenBank/DDBJ databases">
        <authorList>
            <person name="Peterson S.W."/>
        </authorList>
    </citation>
    <scope>NUCLEOTIDE SEQUENCE [LARGE SCALE GENOMIC DNA]</scope>
    <source>
        <strain evidence="1 2">SRS1_H2-8</strain>
    </source>
</reference>
<proteinExistence type="predicted"/>
<gene>
    <name evidence="1" type="ORF">SRS1_12974</name>
</gene>
<evidence type="ECO:0000313" key="2">
    <source>
        <dbReference type="Proteomes" id="UP000239563"/>
    </source>
</evidence>
<keyword evidence="1" id="KW-0808">Transferase</keyword>